<dbReference type="GO" id="GO:0005737">
    <property type="term" value="C:cytoplasm"/>
    <property type="evidence" value="ECO:0007669"/>
    <property type="project" value="TreeGrafter"/>
</dbReference>
<comment type="caution">
    <text evidence="7">The sequence shown here is derived from an EMBL/GenBank/DDBJ whole genome shotgun (WGS) entry which is preliminary data.</text>
</comment>
<dbReference type="InterPro" id="IPR013332">
    <property type="entry name" value="KPR_N"/>
</dbReference>
<name>A0A9W6Z735_AMBMO</name>
<organism evidence="7 8">
    <name type="scientific">Ambrosiozyma monospora</name>
    <name type="common">Yeast</name>
    <name type="synonym">Endomycopsis monosporus</name>
    <dbReference type="NCBI Taxonomy" id="43982"/>
    <lineage>
        <taxon>Eukaryota</taxon>
        <taxon>Fungi</taxon>
        <taxon>Dikarya</taxon>
        <taxon>Ascomycota</taxon>
        <taxon>Saccharomycotina</taxon>
        <taxon>Pichiomycetes</taxon>
        <taxon>Pichiales</taxon>
        <taxon>Pichiaceae</taxon>
        <taxon>Ambrosiozyma</taxon>
    </lineage>
</organism>
<evidence type="ECO:0000256" key="1">
    <source>
        <dbReference type="ARBA" id="ARBA00007870"/>
    </source>
</evidence>
<feature type="domain" description="Ketopantoate reductase N-terminal" evidence="5">
    <location>
        <begin position="221"/>
        <end position="374"/>
    </location>
</feature>
<protein>
    <submittedName>
        <fullName evidence="7">Unnamed protein product</fullName>
    </submittedName>
</protein>
<dbReference type="Gene3D" id="3.40.50.720">
    <property type="entry name" value="NAD(P)-binding Rossmann-like Domain"/>
    <property type="match status" value="1"/>
</dbReference>
<dbReference type="InterPro" id="IPR003710">
    <property type="entry name" value="ApbA"/>
</dbReference>
<evidence type="ECO:0000313" key="8">
    <source>
        <dbReference type="Proteomes" id="UP001165063"/>
    </source>
</evidence>
<dbReference type="InterPro" id="IPR051402">
    <property type="entry name" value="KPR-Related"/>
</dbReference>
<evidence type="ECO:0000313" key="7">
    <source>
        <dbReference type="EMBL" id="GMG54990.1"/>
    </source>
</evidence>
<dbReference type="EMBL" id="BSXU01005612">
    <property type="protein sequence ID" value="GMG54990.1"/>
    <property type="molecule type" value="Genomic_DNA"/>
</dbReference>
<feature type="domain" description="Ketopantoate reductase C-terminal" evidence="6">
    <location>
        <begin position="407"/>
        <end position="529"/>
    </location>
</feature>
<dbReference type="InterPro" id="IPR013752">
    <property type="entry name" value="KPA_reductase"/>
</dbReference>
<evidence type="ECO:0000259" key="5">
    <source>
        <dbReference type="Pfam" id="PF02558"/>
    </source>
</evidence>
<proteinExistence type="inferred from homology"/>
<dbReference type="GO" id="GO:0008677">
    <property type="term" value="F:2-dehydropantoate 2-reductase activity"/>
    <property type="evidence" value="ECO:0007669"/>
    <property type="project" value="InterPro"/>
</dbReference>
<dbReference type="SUPFAM" id="SSF48179">
    <property type="entry name" value="6-phosphogluconate dehydrogenase C-terminal domain-like"/>
    <property type="match status" value="1"/>
</dbReference>
<reference evidence="7" key="1">
    <citation type="submission" date="2023-04" db="EMBL/GenBank/DDBJ databases">
        <title>Ambrosiozyma monospora NBRC 1965.</title>
        <authorList>
            <person name="Ichikawa N."/>
            <person name="Sato H."/>
            <person name="Tonouchi N."/>
        </authorList>
    </citation>
    <scope>NUCLEOTIDE SEQUENCE</scope>
    <source>
        <strain evidence="7">NBRC 1965</strain>
    </source>
</reference>
<feature type="compositionally biased region" description="Low complexity" evidence="4">
    <location>
        <begin position="1"/>
        <end position="22"/>
    </location>
</feature>
<feature type="region of interest" description="Disordered" evidence="4">
    <location>
        <begin position="1"/>
        <end position="109"/>
    </location>
</feature>
<dbReference type="Gene3D" id="1.10.1040.10">
    <property type="entry name" value="N-(1-d-carboxylethyl)-l-norvaline Dehydrogenase, domain 2"/>
    <property type="match status" value="1"/>
</dbReference>
<dbReference type="OrthoDB" id="3609at2759"/>
<dbReference type="Pfam" id="PF02558">
    <property type="entry name" value="ApbA"/>
    <property type="match status" value="1"/>
</dbReference>
<feature type="compositionally biased region" description="Basic and acidic residues" evidence="4">
    <location>
        <begin position="91"/>
        <end position="101"/>
    </location>
</feature>
<dbReference type="PANTHER" id="PTHR21708:SF30">
    <property type="entry name" value="2-DEHYDROPANTOATE 2-REDUCTASE-RELATED"/>
    <property type="match status" value="1"/>
</dbReference>
<gene>
    <name evidence="7" type="ORF">Amon01_000750100</name>
</gene>
<dbReference type="FunFam" id="1.10.1040.10:FF:000017">
    <property type="entry name" value="2-dehydropantoate 2-reductase"/>
    <property type="match status" value="1"/>
</dbReference>
<sequence length="557" mass="61870">MVVVSSNSAKSESSLSVSPVKLSDADDDIQQVDFVDIDSKKERKRRSTFQSSKSRIQAALAEGSKYNNKISSNNKRRKQSTGSSIAKRKNGSSEREGHNIDGDDDDDDDEISFVSRREFSFITQSSRVIDKSDSLQFVGSSKMKRRVLKFSTIRSPEPVSPEFEPVEELSEIESVWTKLHPLCFAIVIEHSSQESTSLYNKYQNNNVSQIPKMTTSTKSKVLIVGMGGVGTIAAYGLEFGGKAEVTAVVRSDYDHLTEKGFDIESVDYGSVKAFKPSHVEKSIEEAVKNHGPFEFAIFTMKNIPDVQPVEPLIDQCYRKGTAIVLLQNGLGIEKPVLKEFNEAIVISGVSMISSTLYHGVVSHVGTDSVAFGVCDNGKLPLAEQTSVCKKFIDIYSTGKNTVKFDENVKYTRWRKLIYNATINSTCALTDADLGRLELFGGIDSIVRPAMKEIMAIAKADGVDLPESIMEDMIRSDDGEWYAPSMLVDIRKGNYCEYKVIVGNALDVAKEKGVEAPVLTVLYNLLHVVQMRTMEQKGKFTLPAKRPFPKDNFKIEYK</sequence>
<dbReference type="Proteomes" id="UP001165063">
    <property type="component" value="Unassembled WGS sequence"/>
</dbReference>
<evidence type="ECO:0000256" key="3">
    <source>
        <dbReference type="ARBA" id="ARBA00023002"/>
    </source>
</evidence>
<evidence type="ECO:0000259" key="6">
    <source>
        <dbReference type="Pfam" id="PF08546"/>
    </source>
</evidence>
<keyword evidence="8" id="KW-1185">Reference proteome</keyword>
<dbReference type="InterPro" id="IPR036291">
    <property type="entry name" value="NAD(P)-bd_dom_sf"/>
</dbReference>
<dbReference type="SUPFAM" id="SSF51735">
    <property type="entry name" value="NAD(P)-binding Rossmann-fold domains"/>
    <property type="match status" value="1"/>
</dbReference>
<dbReference type="AlphaFoldDB" id="A0A9W6Z735"/>
<keyword evidence="2" id="KW-0521">NADP</keyword>
<dbReference type="GO" id="GO:0015940">
    <property type="term" value="P:pantothenate biosynthetic process"/>
    <property type="evidence" value="ECO:0007669"/>
    <property type="project" value="InterPro"/>
</dbReference>
<evidence type="ECO:0000256" key="2">
    <source>
        <dbReference type="ARBA" id="ARBA00022857"/>
    </source>
</evidence>
<dbReference type="InterPro" id="IPR008927">
    <property type="entry name" value="6-PGluconate_DH-like_C_sf"/>
</dbReference>
<comment type="similarity">
    <text evidence="1">Belongs to the ketopantoate reductase family.</text>
</comment>
<feature type="compositionally biased region" description="Low complexity" evidence="4">
    <location>
        <begin position="64"/>
        <end position="73"/>
    </location>
</feature>
<keyword evidence="3" id="KW-0560">Oxidoreductase</keyword>
<dbReference type="PANTHER" id="PTHR21708">
    <property type="entry name" value="PROBABLE 2-DEHYDROPANTOATE 2-REDUCTASE"/>
    <property type="match status" value="1"/>
</dbReference>
<dbReference type="NCBIfam" id="TIGR00745">
    <property type="entry name" value="apbA_panE"/>
    <property type="match status" value="1"/>
</dbReference>
<dbReference type="InterPro" id="IPR013328">
    <property type="entry name" value="6PGD_dom2"/>
</dbReference>
<accession>A0A9W6Z735</accession>
<dbReference type="Pfam" id="PF08546">
    <property type="entry name" value="ApbA_C"/>
    <property type="match status" value="1"/>
</dbReference>
<evidence type="ECO:0000256" key="4">
    <source>
        <dbReference type="SAM" id="MobiDB-lite"/>
    </source>
</evidence>